<comment type="caution">
    <text evidence="1">The sequence shown here is derived from an EMBL/GenBank/DDBJ whole genome shotgun (WGS) entry which is preliminary data.</text>
</comment>
<dbReference type="EMBL" id="BARV01029250">
    <property type="protein sequence ID" value="GAI42833.1"/>
    <property type="molecule type" value="Genomic_DNA"/>
</dbReference>
<reference evidence="1" key="1">
    <citation type="journal article" date="2014" name="Front. Microbiol.">
        <title>High frequency of phylogenetically diverse reductive dehalogenase-homologous genes in deep subseafloor sedimentary metagenomes.</title>
        <authorList>
            <person name="Kawai M."/>
            <person name="Futagami T."/>
            <person name="Toyoda A."/>
            <person name="Takaki Y."/>
            <person name="Nishi S."/>
            <person name="Hori S."/>
            <person name="Arai W."/>
            <person name="Tsubouchi T."/>
            <person name="Morono Y."/>
            <person name="Uchiyama I."/>
            <person name="Ito T."/>
            <person name="Fujiyama A."/>
            <person name="Inagaki F."/>
            <person name="Takami H."/>
        </authorList>
    </citation>
    <scope>NUCLEOTIDE SEQUENCE</scope>
    <source>
        <strain evidence="1">Expedition CK06-06</strain>
    </source>
</reference>
<evidence type="ECO:0000313" key="1">
    <source>
        <dbReference type="EMBL" id="GAI42833.1"/>
    </source>
</evidence>
<accession>X1NGU2</accession>
<feature type="non-terminal residue" evidence="1">
    <location>
        <position position="1"/>
    </location>
</feature>
<protein>
    <submittedName>
        <fullName evidence="1">Uncharacterized protein</fullName>
    </submittedName>
</protein>
<gene>
    <name evidence="1" type="ORF">S06H3_46678</name>
</gene>
<organism evidence="1">
    <name type="scientific">marine sediment metagenome</name>
    <dbReference type="NCBI Taxonomy" id="412755"/>
    <lineage>
        <taxon>unclassified sequences</taxon>
        <taxon>metagenomes</taxon>
        <taxon>ecological metagenomes</taxon>
    </lineage>
</organism>
<name>X1NGU2_9ZZZZ</name>
<sequence>NHLDPYVCRVLAQEPPGVQRAVIGILSILKGIAKADS</sequence>
<dbReference type="AlphaFoldDB" id="X1NGU2"/>
<proteinExistence type="predicted"/>